<dbReference type="PANTHER" id="PTHR30589">
    <property type="entry name" value="PROLIPOPROTEIN DIACYLGLYCERYL TRANSFERASE"/>
    <property type="match status" value="1"/>
</dbReference>
<keyword evidence="3 8" id="KW-0808">Transferase</keyword>
<evidence type="ECO:0000256" key="2">
    <source>
        <dbReference type="ARBA" id="ARBA00022475"/>
    </source>
</evidence>
<dbReference type="GO" id="GO:0008961">
    <property type="term" value="F:phosphatidylglycerol-prolipoprotein diacylglyceryl transferase activity"/>
    <property type="evidence" value="ECO:0007669"/>
    <property type="project" value="InterPro"/>
</dbReference>
<proteinExistence type="inferred from homology"/>
<dbReference type="PANTHER" id="PTHR30589:SF0">
    <property type="entry name" value="PHOSPHATIDYLGLYCEROL--PROLIPOPROTEIN DIACYLGLYCERYL TRANSFERASE"/>
    <property type="match status" value="1"/>
</dbReference>
<evidence type="ECO:0000256" key="1">
    <source>
        <dbReference type="ARBA" id="ARBA00007150"/>
    </source>
</evidence>
<dbReference type="KEGG" id="abac:LuPra_02438"/>
<feature type="transmembrane region" description="Helical" evidence="7">
    <location>
        <begin position="37"/>
        <end position="57"/>
    </location>
</feature>
<dbReference type="EMBL" id="CP015136">
    <property type="protein sequence ID" value="AMY09225.1"/>
    <property type="molecule type" value="Genomic_DNA"/>
</dbReference>
<dbReference type="PATRIC" id="fig|1813736.3.peg.2562"/>
<keyword evidence="2" id="KW-1003">Cell membrane</keyword>
<dbReference type="GO" id="GO:0042158">
    <property type="term" value="P:lipoprotein biosynthetic process"/>
    <property type="evidence" value="ECO:0007669"/>
    <property type="project" value="InterPro"/>
</dbReference>
<dbReference type="Proteomes" id="UP000076079">
    <property type="component" value="Chromosome"/>
</dbReference>
<reference evidence="9" key="2">
    <citation type="submission" date="2016-04" db="EMBL/GenBank/DDBJ databases">
        <title>First Complete Genome Sequence of a Subdivision 6 Acidobacterium.</title>
        <authorList>
            <person name="Huang S."/>
            <person name="Vieira S."/>
            <person name="Bunk B."/>
            <person name="Riedel T."/>
            <person name="Sproeer C."/>
            <person name="Overmann J."/>
        </authorList>
    </citation>
    <scope>NUCLEOTIDE SEQUENCE [LARGE SCALE GENOMIC DNA]</scope>
    <source>
        <strain evidence="9">DSM 100886 HEG_-6_39</strain>
    </source>
</reference>
<evidence type="ECO:0000313" key="9">
    <source>
        <dbReference type="Proteomes" id="UP000076079"/>
    </source>
</evidence>
<keyword evidence="9" id="KW-1185">Reference proteome</keyword>
<keyword evidence="4 7" id="KW-0812">Transmembrane</keyword>
<protein>
    <submittedName>
        <fullName evidence="8">Prolipoprotein diacylglyceryl transferase</fullName>
    </submittedName>
</protein>
<dbReference type="Pfam" id="PF01790">
    <property type="entry name" value="LGT"/>
    <property type="match status" value="1"/>
</dbReference>
<dbReference type="GO" id="GO:0005886">
    <property type="term" value="C:plasma membrane"/>
    <property type="evidence" value="ECO:0007669"/>
    <property type="project" value="InterPro"/>
</dbReference>
<feature type="transmembrane region" description="Helical" evidence="7">
    <location>
        <begin position="69"/>
        <end position="90"/>
    </location>
</feature>
<dbReference type="STRING" id="1855912.LuPra_02438"/>
<dbReference type="InterPro" id="IPR001640">
    <property type="entry name" value="Lgt"/>
</dbReference>
<keyword evidence="6 7" id="KW-0472">Membrane</keyword>
<name>A0A143PKZ3_LUTPR</name>
<organism evidence="8 9">
    <name type="scientific">Luteitalea pratensis</name>
    <dbReference type="NCBI Taxonomy" id="1855912"/>
    <lineage>
        <taxon>Bacteria</taxon>
        <taxon>Pseudomonadati</taxon>
        <taxon>Acidobacteriota</taxon>
        <taxon>Vicinamibacteria</taxon>
        <taxon>Vicinamibacterales</taxon>
        <taxon>Vicinamibacteraceae</taxon>
        <taxon>Luteitalea</taxon>
    </lineage>
</organism>
<keyword evidence="8" id="KW-0449">Lipoprotein</keyword>
<comment type="similarity">
    <text evidence="1">Belongs to the Lgt family.</text>
</comment>
<gene>
    <name evidence="8" type="ORF">LuPra_02438</name>
</gene>
<reference evidence="8 9" key="1">
    <citation type="journal article" date="2016" name="Genome Announc.">
        <title>First Complete Genome Sequence of a Subdivision 6 Acidobacterium Strain.</title>
        <authorList>
            <person name="Huang S."/>
            <person name="Vieira S."/>
            <person name="Bunk B."/>
            <person name="Riedel T."/>
            <person name="Sproer C."/>
            <person name="Overmann J."/>
        </authorList>
    </citation>
    <scope>NUCLEOTIDE SEQUENCE [LARGE SCALE GENOMIC DNA]</scope>
    <source>
        <strain evidence="9">DSM 100886 HEG_-6_39</strain>
    </source>
</reference>
<dbReference type="AlphaFoldDB" id="A0A143PKZ3"/>
<sequence>MVLHPHVAFEALAYSSGYYLYRRQRRSGDVVDARARWWIVGAAILGGFIGSHLLAAFEEPSRSLTHWPQLRLVFGGKTIVGGLIGALLTVEWAKRLLGITVATGDLFAVPLILGIGIGRIGCFLSGLDDQSYGIPTGLPWGIDLGDGVRRHPTQLYEMLLLAGLGGMLVSRLGLNATAGDRFKCFMVAYMGCRLLVDVIKPAVRFGGLSAIQWTCLAVLVYYAPHVPRLIAEVRRG</sequence>
<evidence type="ECO:0000256" key="4">
    <source>
        <dbReference type="ARBA" id="ARBA00022692"/>
    </source>
</evidence>
<accession>A0A143PKZ3</accession>
<evidence type="ECO:0000256" key="6">
    <source>
        <dbReference type="ARBA" id="ARBA00023136"/>
    </source>
</evidence>
<keyword evidence="5 7" id="KW-1133">Transmembrane helix</keyword>
<feature type="transmembrane region" description="Helical" evidence="7">
    <location>
        <begin position="96"/>
        <end position="117"/>
    </location>
</feature>
<evidence type="ECO:0000256" key="3">
    <source>
        <dbReference type="ARBA" id="ARBA00022679"/>
    </source>
</evidence>
<evidence type="ECO:0000313" key="8">
    <source>
        <dbReference type="EMBL" id="AMY09225.1"/>
    </source>
</evidence>
<evidence type="ECO:0000256" key="7">
    <source>
        <dbReference type="SAM" id="Phobius"/>
    </source>
</evidence>
<evidence type="ECO:0000256" key="5">
    <source>
        <dbReference type="ARBA" id="ARBA00022989"/>
    </source>
</evidence>